<sequence>MKPPLCCVSPSSPLRSMAMVFADRSPIVCRIFTGRNVESPLICANSSVNGKDRVHRGIRKTLQKTDGYVKIGTVGILKCINAIRITRQRCSFTTTKLQWLPMLFVVPLQFDQQQKCIAVAALPVDQGTFPGGCPNEKETIFVPSESRASRLFNSVRPFSGSILDLTRTSLSVSV</sequence>
<reference evidence="1 2" key="1">
    <citation type="submission" date="2018-12" db="EMBL/GenBank/DDBJ databases">
        <authorList>
            <consortium name="Pathogen Informatics"/>
        </authorList>
    </citation>
    <scope>NUCLEOTIDE SEQUENCE [LARGE SCALE GENOMIC DNA]</scope>
    <source>
        <strain evidence="1 2">NCTC11466</strain>
    </source>
</reference>
<name>A0A447UYE0_9ENTR</name>
<accession>A0A447UYE0</accession>
<dbReference type="KEGG" id="clap:NCTC11466_00770"/>
<dbReference type="Proteomes" id="UP000274122">
    <property type="component" value="Chromosome"/>
</dbReference>
<dbReference type="AlphaFoldDB" id="A0A447UYE0"/>
<protein>
    <submittedName>
        <fullName evidence="1">Uncharacterized protein</fullName>
    </submittedName>
</protein>
<gene>
    <name evidence="1" type="ORF">NCTC11466_00770</name>
</gene>
<dbReference type="EMBL" id="LR134201">
    <property type="protein sequence ID" value="VEB95651.1"/>
    <property type="molecule type" value="Genomic_DNA"/>
</dbReference>
<evidence type="ECO:0000313" key="1">
    <source>
        <dbReference type="EMBL" id="VEB95651.1"/>
    </source>
</evidence>
<keyword evidence="2" id="KW-1185">Reference proteome</keyword>
<evidence type="ECO:0000313" key="2">
    <source>
        <dbReference type="Proteomes" id="UP000274122"/>
    </source>
</evidence>
<organism evidence="1 2">
    <name type="scientific">Cedecea lapagei</name>
    <dbReference type="NCBI Taxonomy" id="158823"/>
    <lineage>
        <taxon>Bacteria</taxon>
        <taxon>Pseudomonadati</taxon>
        <taxon>Pseudomonadota</taxon>
        <taxon>Gammaproteobacteria</taxon>
        <taxon>Enterobacterales</taxon>
        <taxon>Enterobacteriaceae</taxon>
        <taxon>Cedecea</taxon>
    </lineage>
</organism>
<proteinExistence type="predicted"/>